<gene>
    <name evidence="2" type="ORF">A9F13_18g00913</name>
</gene>
<comment type="caution">
    <text evidence="2">The sequence shown here is derived from an EMBL/GenBank/DDBJ whole genome shotgun (WGS) entry which is preliminary data.</text>
</comment>
<evidence type="ECO:0000313" key="2">
    <source>
        <dbReference type="EMBL" id="OVF06776.1"/>
    </source>
</evidence>
<keyword evidence="1" id="KW-0812">Transmembrane</keyword>
<reference evidence="2 3" key="1">
    <citation type="submission" date="2017-04" db="EMBL/GenBank/DDBJ databases">
        <title>Draft genome of the yeast Clavispora lusitaniae type strain CBS 6936.</title>
        <authorList>
            <person name="Durrens P."/>
            <person name="Klopp C."/>
            <person name="Biteau N."/>
            <person name="Fitton-Ouhabi V."/>
            <person name="Dementhon K."/>
            <person name="Accoceberry I."/>
            <person name="Sherman D.J."/>
            <person name="Noel T."/>
        </authorList>
    </citation>
    <scope>NUCLEOTIDE SEQUENCE [LARGE SCALE GENOMIC DNA]</scope>
    <source>
        <strain evidence="2 3">CBS 6936</strain>
    </source>
</reference>
<dbReference type="EMBL" id="LYUB02000018">
    <property type="protein sequence ID" value="OVF06776.1"/>
    <property type="molecule type" value="Genomic_DNA"/>
</dbReference>
<dbReference type="AlphaFoldDB" id="A0AA91PWR9"/>
<dbReference type="KEGG" id="clus:A9F13_18g00913"/>
<accession>A0AA91PWR9</accession>
<evidence type="ECO:0000256" key="1">
    <source>
        <dbReference type="SAM" id="Phobius"/>
    </source>
</evidence>
<organism evidence="2 3">
    <name type="scientific">Clavispora lusitaniae</name>
    <name type="common">Candida lusitaniae</name>
    <dbReference type="NCBI Taxonomy" id="36911"/>
    <lineage>
        <taxon>Eukaryota</taxon>
        <taxon>Fungi</taxon>
        <taxon>Dikarya</taxon>
        <taxon>Ascomycota</taxon>
        <taxon>Saccharomycotina</taxon>
        <taxon>Pichiomycetes</taxon>
        <taxon>Metschnikowiaceae</taxon>
        <taxon>Clavispora</taxon>
    </lineage>
</organism>
<dbReference type="Proteomes" id="UP000195602">
    <property type="component" value="Unassembled WGS sequence"/>
</dbReference>
<sequence length="151" mass="17253">MSARESSDTLLELQEVNESSKSSAQWEDSRMAVDVVFKIWNNQEKFPDRPVRYFFDKNVSVIEASTLAFEELVDNFRGKAFASIEGEKTTLVVGDNSEKLSTFIQNGEKLILSDVPDYNRRRETREIKLIILTVVGISVSVAAFYVVMHFF</sequence>
<proteinExistence type="predicted"/>
<keyword evidence="1" id="KW-0472">Membrane</keyword>
<feature type="transmembrane region" description="Helical" evidence="1">
    <location>
        <begin position="129"/>
        <end position="148"/>
    </location>
</feature>
<keyword evidence="1" id="KW-1133">Transmembrane helix</keyword>
<name>A0AA91PWR9_CLALS</name>
<evidence type="ECO:0000313" key="3">
    <source>
        <dbReference type="Proteomes" id="UP000195602"/>
    </source>
</evidence>
<protein>
    <submittedName>
        <fullName evidence="2">Uncharacterized protein</fullName>
    </submittedName>
</protein>